<dbReference type="PROSITE" id="PS51321">
    <property type="entry name" value="TFIIS_CENTRAL"/>
    <property type="match status" value="1"/>
</dbReference>
<evidence type="ECO:0000256" key="1">
    <source>
        <dbReference type="SAM" id="MobiDB-lite"/>
    </source>
</evidence>
<feature type="compositionally biased region" description="Basic and acidic residues" evidence="1">
    <location>
        <begin position="37"/>
        <end position="49"/>
    </location>
</feature>
<dbReference type="Proteomes" id="UP000435112">
    <property type="component" value="Unassembled WGS sequence"/>
</dbReference>
<proteinExistence type="predicted"/>
<dbReference type="EMBL" id="QXFU01002606">
    <property type="protein sequence ID" value="KAE8983708.1"/>
    <property type="molecule type" value="Genomic_DNA"/>
</dbReference>
<evidence type="ECO:0000313" key="4">
    <source>
        <dbReference type="Proteomes" id="UP000435112"/>
    </source>
</evidence>
<dbReference type="SMART" id="SM00510">
    <property type="entry name" value="TFS2M"/>
    <property type="match status" value="1"/>
</dbReference>
<dbReference type="Gene3D" id="3.40.50.150">
    <property type="entry name" value="Vaccinia Virus protein VP39"/>
    <property type="match status" value="1"/>
</dbReference>
<evidence type="ECO:0000313" key="3">
    <source>
        <dbReference type="EMBL" id="KAE8983708.1"/>
    </source>
</evidence>
<dbReference type="InterPro" id="IPR019410">
    <property type="entry name" value="Methyltransf_16"/>
</dbReference>
<feature type="compositionally biased region" description="Acidic residues" evidence="1">
    <location>
        <begin position="10"/>
        <end position="27"/>
    </location>
</feature>
<dbReference type="PANTHER" id="PTHR14614:SF157">
    <property type="entry name" value="METHYLTRANSFERASE TYPE 12 DOMAIN-CONTAINING PROTEIN"/>
    <property type="match status" value="1"/>
</dbReference>
<dbReference type="SUPFAM" id="SSF53335">
    <property type="entry name" value="S-adenosyl-L-methionine-dependent methyltransferases"/>
    <property type="match status" value="1"/>
</dbReference>
<sequence>MDSSVMHRDEEEEDDDAWALELEEELDLAGPKSPVDAAHESELKLEEKPAPASSSELNAKERASAQPSVAATLPQEVLALVISFGQVGRVCKSWSLASVSVARRRFSSRLTEILRPLDPNAVAVALDVEAELYAAYGQSYSLTKAYAHKARTLLFNLKDSRNVDLRNRLVSGELPSHSLVRMSGPDMANPQLVRQRKEWIRKRTHEVMRDGREVDGFESDLFECRNCGSSRTRYRQWRRKAVVDRTRIIVICLRCPYRWEFSPPAPQQSDEDYEDFFSTDLFVNRDYETQEFDFGVVKQQLLCSHAASTDHDLTGQVVWPVSAFLAWYLVAHRQEIAGKTVVELGAGAGLSGLVASQFAAHTALTDGNDIVLELLEENAEATADSSKVQALPLLWGDHKSVEAFERAFPHPVDVLIGADVVCWPNLVKPILQTIKYLLLRSRSPLETKFCCGFVCRAQSTEDLFFREAVAFGFRFERVQGDEFLPTPRPADVTSHLELQLIVFTLDPQAPNWNEPVRFADAGLTNLQTAC</sequence>
<reference evidence="3 4" key="1">
    <citation type="submission" date="2018-09" db="EMBL/GenBank/DDBJ databases">
        <title>Genomic investigation of the strawberry pathogen Phytophthora fragariae indicates pathogenicity is determined by transcriptional variation in three key races.</title>
        <authorList>
            <person name="Adams T.M."/>
            <person name="Armitage A.D."/>
            <person name="Sobczyk M.K."/>
            <person name="Bates H.J."/>
            <person name="Dunwell J.M."/>
            <person name="Nellist C.F."/>
            <person name="Harrison R.J."/>
        </authorList>
    </citation>
    <scope>NUCLEOTIDE SEQUENCE [LARGE SCALE GENOMIC DNA]</scope>
    <source>
        <strain evidence="3 4">SCRP324</strain>
    </source>
</reference>
<protein>
    <recommendedName>
        <fullName evidence="2">TFIIS central domain-containing protein</fullName>
    </recommendedName>
</protein>
<dbReference type="OrthoDB" id="46564at2759"/>
<gene>
    <name evidence="3" type="ORF">PR002_g23173</name>
</gene>
<dbReference type="AlphaFoldDB" id="A0A6A3ISG1"/>
<dbReference type="PANTHER" id="PTHR14614">
    <property type="entry name" value="HEPATOCELLULAR CARCINOMA-ASSOCIATED ANTIGEN"/>
    <property type="match status" value="1"/>
</dbReference>
<evidence type="ECO:0000259" key="2">
    <source>
        <dbReference type="PROSITE" id="PS51321"/>
    </source>
</evidence>
<accession>A0A6A3ISG1</accession>
<dbReference type="Pfam" id="PF07500">
    <property type="entry name" value="TFIIS_M"/>
    <property type="match status" value="1"/>
</dbReference>
<dbReference type="Gene3D" id="1.10.472.30">
    <property type="entry name" value="Transcription elongation factor S-II, central domain"/>
    <property type="match status" value="1"/>
</dbReference>
<feature type="domain" description="TFIIS central" evidence="2">
    <location>
        <begin position="102"/>
        <end position="215"/>
    </location>
</feature>
<dbReference type="SUPFAM" id="SSF46942">
    <property type="entry name" value="Elongation factor TFIIS domain 2"/>
    <property type="match status" value="1"/>
</dbReference>
<dbReference type="SUPFAM" id="SSF57783">
    <property type="entry name" value="Zinc beta-ribbon"/>
    <property type="match status" value="1"/>
</dbReference>
<dbReference type="Pfam" id="PF10294">
    <property type="entry name" value="Methyltransf_16"/>
    <property type="match status" value="1"/>
</dbReference>
<name>A0A6A3ISG1_9STRA</name>
<dbReference type="InterPro" id="IPR029063">
    <property type="entry name" value="SAM-dependent_MTases_sf"/>
</dbReference>
<dbReference type="InterPro" id="IPR036575">
    <property type="entry name" value="TFIIS_cen_dom_sf"/>
</dbReference>
<dbReference type="InterPro" id="IPR003618">
    <property type="entry name" value="TFIIS_cen_dom"/>
</dbReference>
<comment type="caution">
    <text evidence="3">The sequence shown here is derived from an EMBL/GenBank/DDBJ whole genome shotgun (WGS) entry which is preliminary data.</text>
</comment>
<feature type="region of interest" description="Disordered" evidence="1">
    <location>
        <begin position="1"/>
        <end position="63"/>
    </location>
</feature>
<organism evidence="3 4">
    <name type="scientific">Phytophthora rubi</name>
    <dbReference type="NCBI Taxonomy" id="129364"/>
    <lineage>
        <taxon>Eukaryota</taxon>
        <taxon>Sar</taxon>
        <taxon>Stramenopiles</taxon>
        <taxon>Oomycota</taxon>
        <taxon>Peronosporomycetes</taxon>
        <taxon>Peronosporales</taxon>
        <taxon>Peronosporaceae</taxon>
        <taxon>Phytophthora</taxon>
    </lineage>
</organism>
<dbReference type="GO" id="GO:0006351">
    <property type="term" value="P:DNA-templated transcription"/>
    <property type="evidence" value="ECO:0007669"/>
    <property type="project" value="InterPro"/>
</dbReference>